<evidence type="ECO:0000256" key="1">
    <source>
        <dbReference type="ARBA" id="ARBA00004319"/>
    </source>
</evidence>
<comment type="subcellular location">
    <subcellularLocation>
        <location evidence="1">Endoplasmic reticulum lumen</location>
    </subcellularLocation>
</comment>
<dbReference type="EMBL" id="UYRR01031421">
    <property type="protein sequence ID" value="VDK49947.1"/>
    <property type="molecule type" value="Genomic_DNA"/>
</dbReference>
<proteinExistence type="inferred from homology"/>
<dbReference type="FunFam" id="2.10.250.10:FF:000002">
    <property type="entry name" value="Calreticulin"/>
    <property type="match status" value="1"/>
</dbReference>
<dbReference type="Gene3D" id="2.60.120.200">
    <property type="match status" value="2"/>
</dbReference>
<dbReference type="PRINTS" id="PR00626">
    <property type="entry name" value="CALRETICULIN"/>
</dbReference>
<evidence type="ECO:0000256" key="13">
    <source>
        <dbReference type="SAM" id="MobiDB-lite"/>
    </source>
</evidence>
<keyword evidence="8 12" id="KW-0256">Endoplasmic reticulum</keyword>
<accession>A0A0M3JZZ0</accession>
<evidence type="ECO:0000256" key="7">
    <source>
        <dbReference type="ARBA" id="ARBA00022737"/>
    </source>
</evidence>
<organism evidence="16">
    <name type="scientific">Anisakis simplex</name>
    <name type="common">Herring worm</name>
    <dbReference type="NCBI Taxonomy" id="6269"/>
    <lineage>
        <taxon>Eukaryota</taxon>
        <taxon>Metazoa</taxon>
        <taxon>Ecdysozoa</taxon>
        <taxon>Nematoda</taxon>
        <taxon>Chromadorea</taxon>
        <taxon>Rhabditida</taxon>
        <taxon>Spirurina</taxon>
        <taxon>Ascaridomorpha</taxon>
        <taxon>Ascaridoidea</taxon>
        <taxon>Anisakidae</taxon>
        <taxon>Anisakis</taxon>
        <taxon>Anisakis simplex complex</taxon>
    </lineage>
</organism>
<dbReference type="GO" id="GO:0005788">
    <property type="term" value="C:endoplasmic reticulum lumen"/>
    <property type="evidence" value="ECO:0007669"/>
    <property type="project" value="UniProtKB-SubCell"/>
</dbReference>
<evidence type="ECO:0000256" key="9">
    <source>
        <dbReference type="ARBA" id="ARBA00022833"/>
    </source>
</evidence>
<dbReference type="GO" id="GO:0005789">
    <property type="term" value="C:endoplasmic reticulum membrane"/>
    <property type="evidence" value="ECO:0007669"/>
    <property type="project" value="TreeGrafter"/>
</dbReference>
<protein>
    <recommendedName>
        <fullName evidence="3">Calreticulin</fullName>
    </recommendedName>
</protein>
<dbReference type="InterPro" id="IPR018124">
    <property type="entry name" value="Calret/calnex_CS"/>
</dbReference>
<evidence type="ECO:0000256" key="10">
    <source>
        <dbReference type="ARBA" id="ARBA00022837"/>
    </source>
</evidence>
<dbReference type="GO" id="GO:0006457">
    <property type="term" value="P:protein folding"/>
    <property type="evidence" value="ECO:0007669"/>
    <property type="project" value="InterPro"/>
</dbReference>
<evidence type="ECO:0000256" key="4">
    <source>
        <dbReference type="ARBA" id="ARBA00022723"/>
    </source>
</evidence>
<dbReference type="GO" id="GO:0036503">
    <property type="term" value="P:ERAD pathway"/>
    <property type="evidence" value="ECO:0007669"/>
    <property type="project" value="TreeGrafter"/>
</dbReference>
<evidence type="ECO:0000256" key="5">
    <source>
        <dbReference type="ARBA" id="ARBA00022729"/>
    </source>
</evidence>
<dbReference type="AlphaFoldDB" id="A0A0M3JZZ0"/>
<evidence type="ECO:0000313" key="16">
    <source>
        <dbReference type="WBParaSite" id="ASIM_0001410701-mRNA-1"/>
    </source>
</evidence>
<dbReference type="SUPFAM" id="SSF63887">
    <property type="entry name" value="P-domain of calnexin/calreticulin"/>
    <property type="match status" value="1"/>
</dbReference>
<reference evidence="16" key="1">
    <citation type="submission" date="2017-02" db="UniProtKB">
        <authorList>
            <consortium name="WormBaseParasite"/>
        </authorList>
    </citation>
    <scope>IDENTIFICATION</scope>
</reference>
<evidence type="ECO:0000256" key="3">
    <source>
        <dbReference type="ARBA" id="ARBA00015837"/>
    </source>
</evidence>
<evidence type="ECO:0000256" key="2">
    <source>
        <dbReference type="ARBA" id="ARBA00010983"/>
    </source>
</evidence>
<keyword evidence="6" id="KW-0430">Lectin</keyword>
<dbReference type="Pfam" id="PF00262">
    <property type="entry name" value="Calreticulin"/>
    <property type="match status" value="1"/>
</dbReference>
<evidence type="ECO:0000256" key="11">
    <source>
        <dbReference type="ARBA" id="ARBA00023186"/>
    </source>
</evidence>
<evidence type="ECO:0000256" key="12">
    <source>
        <dbReference type="RuleBase" id="RU362126"/>
    </source>
</evidence>
<feature type="region of interest" description="Disordered" evidence="13">
    <location>
        <begin position="89"/>
        <end position="129"/>
    </location>
</feature>
<sequence>RGTGHSANVFSRRFPTAQSVKARFVIADGKWEERWVQSKHKDDYGTFKLAVGKDFDDEKRDQGIQTSKKFSNRDKKIIIQYSVKHDQDIDCGGGYIKDPNASKPEDWDDREYIDDPNDSKPADWDKPEYIKDADAKKPEDWDDDMDGEWEPPMIENPEFKGEWLPRTIRNPDYKGPWLHPMIDNPDFKEDPEIGIYDDWGAIGFDLWQVKAGTIFDNIVITDDYSTAKVCFFGRINSPLRIFFRTAHSLKANIFMLYQCN</sequence>
<evidence type="ECO:0000256" key="8">
    <source>
        <dbReference type="ARBA" id="ARBA00022824"/>
    </source>
</evidence>
<evidence type="ECO:0000313" key="15">
    <source>
        <dbReference type="Proteomes" id="UP000267096"/>
    </source>
</evidence>
<feature type="compositionally biased region" description="Acidic residues" evidence="13">
    <location>
        <begin position="106"/>
        <end position="116"/>
    </location>
</feature>
<dbReference type="WBParaSite" id="ASIM_0001410701-mRNA-1">
    <property type="protein sequence ID" value="ASIM_0001410701-mRNA-1"/>
    <property type="gene ID" value="ASIM_0001410701"/>
</dbReference>
<dbReference type="GO" id="GO:0051082">
    <property type="term" value="F:unfolded protein binding"/>
    <property type="evidence" value="ECO:0007669"/>
    <property type="project" value="InterPro"/>
</dbReference>
<keyword evidence="7" id="KW-0677">Repeat</keyword>
<keyword evidence="4" id="KW-0479">Metal-binding</keyword>
<dbReference type="InterPro" id="IPR009033">
    <property type="entry name" value="Calreticulin/calnexin_P_dom_sf"/>
</dbReference>
<name>A0A0M3JZZ0_ANISI</name>
<evidence type="ECO:0000256" key="6">
    <source>
        <dbReference type="ARBA" id="ARBA00022734"/>
    </source>
</evidence>
<dbReference type="GO" id="GO:0030246">
    <property type="term" value="F:carbohydrate binding"/>
    <property type="evidence" value="ECO:0007669"/>
    <property type="project" value="UniProtKB-KW"/>
</dbReference>
<dbReference type="PANTHER" id="PTHR11073:SF2">
    <property type="entry name" value="CALRETICULIN"/>
    <property type="match status" value="1"/>
</dbReference>
<keyword evidence="15" id="KW-1185">Reference proteome</keyword>
<keyword evidence="10" id="KW-0106">Calcium</keyword>
<dbReference type="InterPro" id="IPR001580">
    <property type="entry name" value="Calret/calnex"/>
</dbReference>
<dbReference type="GO" id="GO:0005509">
    <property type="term" value="F:calcium ion binding"/>
    <property type="evidence" value="ECO:0007669"/>
    <property type="project" value="InterPro"/>
</dbReference>
<dbReference type="PROSITE" id="PS00805">
    <property type="entry name" value="CALRETICULIN_REPEAT"/>
    <property type="match status" value="1"/>
</dbReference>
<reference evidence="14 15" key="2">
    <citation type="submission" date="2018-11" db="EMBL/GenBank/DDBJ databases">
        <authorList>
            <consortium name="Pathogen Informatics"/>
        </authorList>
    </citation>
    <scope>NUCLEOTIDE SEQUENCE [LARGE SCALE GENOMIC DNA]</scope>
</reference>
<gene>
    <name evidence="14" type="ORF">ASIM_LOCUS13535</name>
</gene>
<dbReference type="OrthoDB" id="5853503at2759"/>
<keyword evidence="5" id="KW-0732">Signal</keyword>
<keyword evidence="11 12" id="KW-0143">Chaperone</keyword>
<dbReference type="Gene3D" id="2.10.250.10">
    <property type="entry name" value="Calreticulin/calnexin, P domain"/>
    <property type="match status" value="1"/>
</dbReference>
<dbReference type="PANTHER" id="PTHR11073">
    <property type="entry name" value="CALRETICULIN AND CALNEXIN"/>
    <property type="match status" value="1"/>
</dbReference>
<evidence type="ECO:0000313" key="14">
    <source>
        <dbReference type="EMBL" id="VDK49947.1"/>
    </source>
</evidence>
<comment type="similarity">
    <text evidence="2 12">Belongs to the calreticulin family.</text>
</comment>
<dbReference type="Proteomes" id="UP000267096">
    <property type="component" value="Unassembled WGS sequence"/>
</dbReference>
<feature type="compositionally biased region" description="Basic and acidic residues" evidence="13">
    <location>
        <begin position="117"/>
        <end position="129"/>
    </location>
</feature>
<keyword evidence="9" id="KW-0862">Zinc</keyword>